<feature type="domain" description="Glycosyl hydrolase family 36 C-terminal" evidence="7">
    <location>
        <begin position="647"/>
        <end position="724"/>
    </location>
</feature>
<dbReference type="InterPro" id="IPR000111">
    <property type="entry name" value="Glyco_hydro_27/36_CS"/>
</dbReference>
<feature type="active site" description="Proton donor" evidence="6">
    <location>
        <position position="547"/>
    </location>
</feature>
<dbReference type="InterPro" id="IPR038417">
    <property type="entry name" value="Alpga-gal_N_sf"/>
</dbReference>
<keyword evidence="3 5" id="KW-0378">Hydrolase</keyword>
<comment type="caution">
    <text evidence="13">The sequence shown here is derived from an EMBL/GenBank/DDBJ whole genome shotgun (WGS) entry which is preliminary data.</text>
</comment>
<reference evidence="10" key="2">
    <citation type="journal article" date="2020" name="Cell Host Microbe">
        <title>Functional and Genomic Variation between Human-Derived Isolates of Lachnospiraceae Reveals Inter- and Intra-Species Diversity.</title>
        <authorList>
            <person name="Sorbara M.T."/>
            <person name="Littmann E.R."/>
            <person name="Fontana E."/>
            <person name="Moody T.U."/>
            <person name="Kohout C.E."/>
            <person name="Gjonbalaj M."/>
            <person name="Eaton V."/>
            <person name="Seok R."/>
            <person name="Leiner I.M."/>
            <person name="Pamer E.G."/>
        </authorList>
    </citation>
    <scope>NUCLEOTIDE SEQUENCE</scope>
    <source>
        <strain evidence="12">MSK.11.9</strain>
        <strain evidence="11">MSK.15.32</strain>
        <strain evidence="10">MSK.22.53</strain>
    </source>
</reference>
<dbReference type="InterPro" id="IPR031705">
    <property type="entry name" value="Glyco_hydro_36_C"/>
</dbReference>
<reference evidence="10" key="3">
    <citation type="submission" date="2020-02" db="EMBL/GenBank/DDBJ databases">
        <authorList>
            <person name="Littmann E."/>
            <person name="Sorbara M."/>
        </authorList>
    </citation>
    <scope>NUCLEOTIDE SEQUENCE</scope>
    <source>
        <strain evidence="12">MSK.11.9</strain>
        <strain evidence="11">MSK.15.32</strain>
        <strain evidence="10">MSK.22.53</strain>
    </source>
</reference>
<dbReference type="InterPro" id="IPR013785">
    <property type="entry name" value="Aldolase_TIM"/>
</dbReference>
<feature type="domain" description="Glycosyl hydrolase family 36 N-terminal" evidence="8">
    <location>
        <begin position="30"/>
        <end position="284"/>
    </location>
</feature>
<dbReference type="EMBL" id="QRWQ01000019">
    <property type="protein sequence ID" value="RGT36333.1"/>
    <property type="molecule type" value="Genomic_DNA"/>
</dbReference>
<dbReference type="PANTHER" id="PTHR43053:SF3">
    <property type="entry name" value="ALPHA-GALACTOSIDASE C-RELATED"/>
    <property type="match status" value="1"/>
</dbReference>
<dbReference type="Proteomes" id="UP001296580">
    <property type="component" value="Unassembled WGS sequence"/>
</dbReference>
<evidence type="ECO:0000313" key="11">
    <source>
        <dbReference type="EMBL" id="NSI57865.1"/>
    </source>
</evidence>
<dbReference type="SUPFAM" id="SSF51445">
    <property type="entry name" value="(Trans)glycosidases"/>
    <property type="match status" value="1"/>
</dbReference>
<keyword evidence="4 5" id="KW-0326">Glycosidase</keyword>
<evidence type="ECO:0000259" key="7">
    <source>
        <dbReference type="Pfam" id="PF16874"/>
    </source>
</evidence>
<gene>
    <name evidence="13" type="ORF">DWX36_14520</name>
    <name evidence="10" type="ORF">G4958_08305</name>
    <name evidence="12" type="ORF">G4981_10790</name>
    <name evidence="11" type="ORF">G4993_05550</name>
    <name evidence="9" type="ORF">LIQ10_14150</name>
</gene>
<dbReference type="RefSeq" id="WP_023923799.1">
    <property type="nucleotide sequence ID" value="NZ_BAABSA010000007.1"/>
</dbReference>
<dbReference type="EC" id="3.2.1.22" evidence="2 5"/>
<dbReference type="InterPro" id="IPR031704">
    <property type="entry name" value="Glyco_hydro_36_N"/>
</dbReference>
<evidence type="ECO:0000256" key="1">
    <source>
        <dbReference type="ARBA" id="ARBA00001255"/>
    </source>
</evidence>
<dbReference type="EMBL" id="JAJBNC010000024">
    <property type="protein sequence ID" value="MCB5494856.1"/>
    <property type="molecule type" value="Genomic_DNA"/>
</dbReference>
<evidence type="ECO:0000313" key="13">
    <source>
        <dbReference type="EMBL" id="RGT36333.1"/>
    </source>
</evidence>
<evidence type="ECO:0000256" key="3">
    <source>
        <dbReference type="ARBA" id="ARBA00022801"/>
    </source>
</evidence>
<dbReference type="EMBL" id="JAAIRV010000007">
    <property type="protein sequence ID" value="NSI57865.1"/>
    <property type="molecule type" value="Genomic_DNA"/>
</dbReference>
<dbReference type="Gene3D" id="2.70.98.60">
    <property type="entry name" value="alpha-galactosidase from lactobacil brevis"/>
    <property type="match status" value="1"/>
</dbReference>
<dbReference type="GO" id="GO:0016052">
    <property type="term" value="P:carbohydrate catabolic process"/>
    <property type="evidence" value="ECO:0007669"/>
    <property type="project" value="InterPro"/>
</dbReference>
<evidence type="ECO:0000256" key="4">
    <source>
        <dbReference type="ARBA" id="ARBA00023295"/>
    </source>
</evidence>
<dbReference type="Proteomes" id="UP000283834">
    <property type="component" value="Unassembled WGS sequence"/>
</dbReference>
<dbReference type="GO" id="GO:0004557">
    <property type="term" value="F:alpha-galactosidase activity"/>
    <property type="evidence" value="ECO:0007669"/>
    <property type="project" value="UniProtKB-UniRule"/>
</dbReference>
<dbReference type="EMBL" id="JAAIRM010000012">
    <property type="protein sequence ID" value="NSI19346.1"/>
    <property type="molecule type" value="Genomic_DNA"/>
</dbReference>
<comment type="similarity">
    <text evidence="5">Belongs to the glycosyl hydrolase.</text>
</comment>
<dbReference type="Proteomes" id="UP001296581">
    <property type="component" value="Unassembled WGS sequence"/>
</dbReference>
<dbReference type="PRINTS" id="PR00743">
    <property type="entry name" value="GLHYDRLASE36"/>
</dbReference>
<proteinExistence type="inferred from homology"/>
<dbReference type="InterPro" id="IPR017853">
    <property type="entry name" value="GH"/>
</dbReference>
<evidence type="ECO:0000256" key="6">
    <source>
        <dbReference type="PIRSR" id="PIRSR005536-1"/>
    </source>
</evidence>
<dbReference type="InterPro" id="IPR050985">
    <property type="entry name" value="Alpha-glycosidase_related"/>
</dbReference>
<dbReference type="PROSITE" id="PS00512">
    <property type="entry name" value="ALPHA_GALACTOSIDASE"/>
    <property type="match status" value="1"/>
</dbReference>
<organism evidence="13 14">
    <name type="scientific">Mediterraneibacter gnavus</name>
    <name type="common">Ruminococcus gnavus</name>
    <dbReference type="NCBI Taxonomy" id="33038"/>
    <lineage>
        <taxon>Bacteria</taxon>
        <taxon>Bacillati</taxon>
        <taxon>Bacillota</taxon>
        <taxon>Clostridia</taxon>
        <taxon>Lachnospirales</taxon>
        <taxon>Lachnospiraceae</taxon>
        <taxon>Mediterraneibacter</taxon>
    </lineage>
</organism>
<dbReference type="Pfam" id="PF02065">
    <property type="entry name" value="Melibiase"/>
    <property type="match status" value="1"/>
</dbReference>
<evidence type="ECO:0000259" key="8">
    <source>
        <dbReference type="Pfam" id="PF16875"/>
    </source>
</evidence>
<dbReference type="PANTHER" id="PTHR43053">
    <property type="entry name" value="GLYCOSIDASE FAMILY 31"/>
    <property type="match status" value="1"/>
</dbReference>
<name>A0A2N5P5A6_MEDGN</name>
<dbReference type="InterPro" id="IPR002252">
    <property type="entry name" value="Glyco_hydro_36"/>
</dbReference>
<dbReference type="FunFam" id="3.20.20.70:FF:000118">
    <property type="entry name" value="Alpha-galactosidase"/>
    <property type="match status" value="1"/>
</dbReference>
<dbReference type="Proteomes" id="UP001297422">
    <property type="component" value="Unassembled WGS sequence"/>
</dbReference>
<evidence type="ECO:0000256" key="5">
    <source>
        <dbReference type="PIRNR" id="PIRNR005536"/>
    </source>
</evidence>
<dbReference type="EMBL" id="JAAIRY010000018">
    <property type="protein sequence ID" value="NSI65755.1"/>
    <property type="molecule type" value="Genomic_DNA"/>
</dbReference>
<evidence type="ECO:0000313" key="12">
    <source>
        <dbReference type="EMBL" id="NSI65755.1"/>
    </source>
</evidence>
<comment type="catalytic activity">
    <reaction evidence="1 5">
        <text>Hydrolysis of terminal, non-reducing alpha-D-galactose residues in alpha-D-galactosides, including galactose oligosaccharides, galactomannans and galactolipids.</text>
        <dbReference type="EC" id="3.2.1.22"/>
    </reaction>
</comment>
<dbReference type="Pfam" id="PF16875">
    <property type="entry name" value="Glyco_hydro_36N"/>
    <property type="match status" value="1"/>
</dbReference>
<dbReference type="InterPro" id="IPR013780">
    <property type="entry name" value="Glyco_hydro_b"/>
</dbReference>
<dbReference type="AlphaFoldDB" id="A0A2N5P5A6"/>
<dbReference type="Pfam" id="PF16874">
    <property type="entry name" value="Glyco_hydro_36C"/>
    <property type="match status" value="1"/>
</dbReference>
<feature type="active site" description="Nucleophile" evidence="6">
    <location>
        <position position="477"/>
    </location>
</feature>
<accession>A0A2N5P5A6</accession>
<reference evidence="13 14" key="1">
    <citation type="submission" date="2018-08" db="EMBL/GenBank/DDBJ databases">
        <title>A genome reference for cultivated species of the human gut microbiota.</title>
        <authorList>
            <person name="Zou Y."/>
            <person name="Xue W."/>
            <person name="Luo G."/>
        </authorList>
    </citation>
    <scope>NUCLEOTIDE SEQUENCE [LARGE SCALE GENOMIC DNA]</scope>
    <source>
        <strain evidence="13 14">AF19-16AC</strain>
    </source>
</reference>
<dbReference type="Gene3D" id="3.20.20.70">
    <property type="entry name" value="Aldolase class I"/>
    <property type="match status" value="1"/>
</dbReference>
<dbReference type="CDD" id="cd14791">
    <property type="entry name" value="GH36"/>
    <property type="match status" value="1"/>
</dbReference>
<evidence type="ECO:0000313" key="10">
    <source>
        <dbReference type="EMBL" id="NSI19346.1"/>
    </source>
</evidence>
<reference evidence="9" key="4">
    <citation type="submission" date="2021-10" db="EMBL/GenBank/DDBJ databases">
        <title>Collection of gut derived symbiotic bacterial strains cultured from healthy donors.</title>
        <authorList>
            <person name="Lin H."/>
            <person name="Littmann E."/>
            <person name="Claire K."/>
            <person name="Pamer E."/>
        </authorList>
    </citation>
    <scope>NUCLEOTIDE SEQUENCE</scope>
    <source>
        <strain evidence="9">MSK.23.4</strain>
    </source>
</reference>
<dbReference type="Proteomes" id="UP001296643">
    <property type="component" value="Unassembled WGS sequence"/>
</dbReference>
<dbReference type="Gene3D" id="2.60.40.1180">
    <property type="entry name" value="Golgi alpha-mannosidase II"/>
    <property type="match status" value="1"/>
</dbReference>
<evidence type="ECO:0000313" key="14">
    <source>
        <dbReference type="Proteomes" id="UP000283834"/>
    </source>
</evidence>
<sequence>MNIVYDEEYKSFHLYNEKISYVMKIEKNCYLSHCYFGKRIRRWNEAAKMYYYDRGFCANPDETDRTFSLDTMPGEYPDFGQGDFRSPAMELEFQDGDRNTRFHYAGYQISAGKLSPEKLPHVYVESDKEAMTLEIWMKDEVRGLRLSLYYTIYEDAVLTRFVSIKNESEDIVKIHRLLSMSLDLGEQDYDILTLGGAHTEEKNVYRRHLLGDSIVVESSRGTSSPQATPFLGIMRKETTEEQGEVFGANLIYSGNFWGCVQCGQYGTTRVQLGINPFQFCWNLKPGEQFDTPETVLVYSTEGLGGMSAIFHRLYRKRVCRGKFREKERPVLLNSWEGMYFAISEEKMLELADTAVEAGIELLVMDDGWFRGRNSDTTSLGDWIEDQEKFPEGLQKLAEKVREKGVEFGIWFEPEMVSPESELYKKHPDWVIRSKRYRPIRSRNQLVLDLANPEVREYLIEALSKILKNGNITYVKWDMNRHLTDLGSAFLNRENQGELSHRYVLGLYSILEYLTEMFPDVLFESCSSGGGRFDAGMLYYMPQTWTSDNTDAVCRLKIQHGTSMLFPTVSMGAHVSAVPNHQVGRTTSLETRYIVAAAGNLGYELDLQKLSQDEMELIKKQIAQYKRIRRTVQFGAYYRLADPFSENQSAWNFVSEDGKQIVFSHVQILARSAYRIPTLRLRGLDPKAEYKNVETGEVFGGDELMYAGITIPRVRQDFSATMIIFEKM</sequence>
<protein>
    <recommendedName>
        <fullName evidence="2 5">Alpha-galactosidase</fullName>
        <ecNumber evidence="2 5">3.2.1.22</ecNumber>
    </recommendedName>
</protein>
<evidence type="ECO:0000256" key="2">
    <source>
        <dbReference type="ARBA" id="ARBA00012755"/>
    </source>
</evidence>
<dbReference type="PIRSF" id="PIRSF005536">
    <property type="entry name" value="Agal"/>
    <property type="match status" value="1"/>
</dbReference>
<evidence type="ECO:0000313" key="9">
    <source>
        <dbReference type="EMBL" id="MCB5494856.1"/>
    </source>
</evidence>